<feature type="region of interest" description="Disordered" evidence="1">
    <location>
        <begin position="583"/>
        <end position="645"/>
    </location>
</feature>
<feature type="region of interest" description="Disordered" evidence="1">
    <location>
        <begin position="501"/>
        <end position="569"/>
    </location>
</feature>
<name>A0AAN6LPG1_9PLEO</name>
<dbReference type="InterPro" id="IPR053006">
    <property type="entry name" value="Meiosis_regulatory"/>
</dbReference>
<protein>
    <submittedName>
        <fullName evidence="4">Uncharacterized protein</fullName>
    </submittedName>
</protein>
<reference evidence="4 5" key="1">
    <citation type="submission" date="2021-02" db="EMBL/GenBank/DDBJ databases">
        <title>Genome assembly of Pseudopithomyces chartarum.</title>
        <authorList>
            <person name="Jauregui R."/>
            <person name="Singh J."/>
            <person name="Voisey C."/>
        </authorList>
    </citation>
    <scope>NUCLEOTIDE SEQUENCE [LARGE SCALE GENOMIC DNA]</scope>
    <source>
        <strain evidence="4 5">AGR01</strain>
    </source>
</reference>
<dbReference type="EMBL" id="WVTA01000014">
    <property type="protein sequence ID" value="KAK3202119.1"/>
    <property type="molecule type" value="Genomic_DNA"/>
</dbReference>
<accession>A0AAN6LPG1</accession>
<evidence type="ECO:0000256" key="1">
    <source>
        <dbReference type="SAM" id="MobiDB-lite"/>
    </source>
</evidence>
<dbReference type="PANTHER" id="PTHR28094">
    <property type="entry name" value="MEIOTICALLY UP-REGULATED GENE 113 PROTEIN"/>
    <property type="match status" value="1"/>
</dbReference>
<gene>
    <name evidence="4" type="ORF">GRF29_161g209205</name>
</gene>
<evidence type="ECO:0000313" key="5">
    <source>
        <dbReference type="Proteomes" id="UP001280581"/>
    </source>
</evidence>
<feature type="compositionally biased region" description="Pro residues" evidence="1">
    <location>
        <begin position="611"/>
        <end position="621"/>
    </location>
</feature>
<keyword evidence="2" id="KW-1133">Transmembrane helix</keyword>
<keyword evidence="5" id="KW-1185">Reference proteome</keyword>
<feature type="signal peptide" evidence="3">
    <location>
        <begin position="1"/>
        <end position="23"/>
    </location>
</feature>
<keyword evidence="2" id="KW-0472">Membrane</keyword>
<feature type="transmembrane region" description="Helical" evidence="2">
    <location>
        <begin position="146"/>
        <end position="168"/>
    </location>
</feature>
<feature type="region of interest" description="Disordered" evidence="1">
    <location>
        <begin position="682"/>
        <end position="703"/>
    </location>
</feature>
<comment type="caution">
    <text evidence="4">The sequence shown here is derived from an EMBL/GenBank/DDBJ whole genome shotgun (WGS) entry which is preliminary data.</text>
</comment>
<keyword evidence="3" id="KW-0732">Signal</keyword>
<feature type="transmembrane region" description="Helical" evidence="2">
    <location>
        <begin position="180"/>
        <end position="202"/>
    </location>
</feature>
<proteinExistence type="predicted"/>
<feature type="compositionally biased region" description="Basic and acidic residues" evidence="1">
    <location>
        <begin position="549"/>
        <end position="564"/>
    </location>
</feature>
<keyword evidence="2" id="KW-0812">Transmembrane</keyword>
<dbReference type="Proteomes" id="UP001280581">
    <property type="component" value="Unassembled WGS sequence"/>
</dbReference>
<evidence type="ECO:0000256" key="3">
    <source>
        <dbReference type="SAM" id="SignalP"/>
    </source>
</evidence>
<organism evidence="4 5">
    <name type="scientific">Pseudopithomyces chartarum</name>
    <dbReference type="NCBI Taxonomy" id="1892770"/>
    <lineage>
        <taxon>Eukaryota</taxon>
        <taxon>Fungi</taxon>
        <taxon>Dikarya</taxon>
        <taxon>Ascomycota</taxon>
        <taxon>Pezizomycotina</taxon>
        <taxon>Dothideomycetes</taxon>
        <taxon>Pleosporomycetidae</taxon>
        <taxon>Pleosporales</taxon>
        <taxon>Massarineae</taxon>
        <taxon>Didymosphaeriaceae</taxon>
        <taxon>Pseudopithomyces</taxon>
    </lineage>
</organism>
<sequence>MGLFIAWFPVLILCSILDRNPMASDDIQRKLNKIVDLVCASLRDPHTRTQYIESFHGLPQAPQMAYWIEKIAAKAPYIRDDYFCGFAGQARTRFHYGAAYAILSDIEKAYAAAQGRNWLHHRHHARACLVLGQVDRGFTWFDGRQLWQVSASVLLVGGTGLGAFILSFHTPTVGLGCRTVGYLVFFVVAFALLIAEILTWWLTSPLRSDTQFYAHVTDYTSRVSNPRLSSKRTTLPGLATKAFFRNLLNAIEIAVLCLTASTIRLLPLPQKRSRIHATEARLRAHFAVLRDLPTRAWLQRAFFTPVECANTIYLSYLLLAQTIGAFNNCACMSSNWGQYGGYLDFTQIERSDSPMVGRAHLDIHFRLPSLEYAQLYSETQNSRMAFTGRTPESLIPRSDSRNPATTCKGITKSGRPCRRAIDAKDTSHNGGVLAVSVVSDEDEEETGAAAFYCWQHKDQAEHLMAANPPGSSAQDTQLYPLQERNSIDTLVARLGVLDVAEEEEQSPAPHRRRKSRQDNAPGKPPRRINRPPTWNQVHGPLLSVPSDVMAERSKRPGYRPEPRPQRRKRGFWATLCCGAADDDTAYVKPSRPSNAPPPMAEAPRPSTSKPRPQPTTPPRKPLTPKTNTPSPDPANPLSYIPDATPPQTASALLAELSKPISPKDEEGYIYIFWLTPQAAGPAPTRTASDLLVPPERPGRSRATSDVLRAYSVRRGNGIQSDRSVPQDEADDPRTILLKIGRANNVTRRMHEWTRQCGHPFSYALFLSFSREFPPPFRTGCTCEGTVRAQSGTFDSY</sequence>
<dbReference type="AlphaFoldDB" id="A0AAN6LPG1"/>
<evidence type="ECO:0000313" key="4">
    <source>
        <dbReference type="EMBL" id="KAK3202119.1"/>
    </source>
</evidence>
<dbReference type="PANTHER" id="PTHR28094:SF2">
    <property type="entry name" value="BACTERIOPHAGE T5 ORF172 DNA-BINDING DOMAIN-CONTAINING PROTEIN"/>
    <property type="match status" value="1"/>
</dbReference>
<feature type="chain" id="PRO_5042956918" evidence="3">
    <location>
        <begin position="24"/>
        <end position="796"/>
    </location>
</feature>
<evidence type="ECO:0000256" key="2">
    <source>
        <dbReference type="SAM" id="Phobius"/>
    </source>
</evidence>